<proteinExistence type="predicted"/>
<reference evidence="1 2" key="1">
    <citation type="submission" date="2021-03" db="EMBL/GenBank/DDBJ databases">
        <authorList>
            <person name="Gilmore M.S."/>
            <person name="Schwartzman J."/>
            <person name="Van Tyne D."/>
            <person name="Martin M."/>
            <person name="Earl A.M."/>
            <person name="Manson A.L."/>
            <person name="Straub T."/>
            <person name="Salamzade R."/>
            <person name="Saavedra J."/>
            <person name="Lebreton F."/>
            <person name="Prichula J."/>
            <person name="Schaufler K."/>
            <person name="Gaca A."/>
            <person name="Sgardioli B."/>
            <person name="Wagenaar J."/>
            <person name="Strong T."/>
        </authorList>
    </citation>
    <scope>NUCLEOTIDE SEQUENCE [LARGE SCALE GENOMIC DNA]</scope>
    <source>
        <strain evidence="1 2">DIV2402</strain>
    </source>
</reference>
<organism evidence="1 2">
    <name type="scientific">Candidatus Enterococcus lowellii</name>
    <dbReference type="NCBI Taxonomy" id="2230877"/>
    <lineage>
        <taxon>Bacteria</taxon>
        <taxon>Bacillati</taxon>
        <taxon>Bacillota</taxon>
        <taxon>Bacilli</taxon>
        <taxon>Lactobacillales</taxon>
        <taxon>Enterococcaceae</taxon>
        <taxon>Enterococcus</taxon>
    </lineage>
</organism>
<dbReference type="EMBL" id="CP147251">
    <property type="protein sequence ID" value="WYJ78437.1"/>
    <property type="molecule type" value="Genomic_DNA"/>
</dbReference>
<reference evidence="1 2" key="2">
    <citation type="submission" date="2024-03" db="EMBL/GenBank/DDBJ databases">
        <title>The Genome Sequence of Enterococcus sp. DIV2402.</title>
        <authorList>
            <consortium name="The Broad Institute Genomics Platform"/>
            <consortium name="The Broad Institute Microbial Omics Core"/>
            <consortium name="The Broad Institute Genomic Center for Infectious Diseases"/>
            <person name="Earl A."/>
            <person name="Manson A."/>
            <person name="Gilmore M."/>
            <person name="Schwartman J."/>
            <person name="Shea T."/>
            <person name="Abouelleil A."/>
            <person name="Cao P."/>
            <person name="Chapman S."/>
            <person name="Cusick C."/>
            <person name="Young S."/>
            <person name="Neafsey D."/>
            <person name="Nusbaum C."/>
            <person name="Birren B."/>
        </authorList>
    </citation>
    <scope>NUCLEOTIDE SEQUENCE [LARGE SCALE GENOMIC DNA]</scope>
    <source>
        <strain evidence="1 2">DIV2402</strain>
    </source>
</reference>
<sequence length="142" mass="16198">MKPNLGYYVQKINDIVKNTEAIGEEMHPCYEEIRQAIDKEELAAISDERRAEIVTIFKEGTNQYTAMQQTVSTLRPPARVMGIHKKFERAYTEYVQGCEEMITSLETGIDVAAFDRAEIKQDTATDAISFSIQRMTSLLLKK</sequence>
<dbReference type="RefSeq" id="WP_207871550.1">
    <property type="nucleotide sequence ID" value="NZ_CP147251.1"/>
</dbReference>
<name>A0ABZ2SRQ3_9ENTE</name>
<accession>A0ABZ2SRQ3</accession>
<gene>
    <name evidence="1" type="ORF">DOK78_003094</name>
</gene>
<keyword evidence="2" id="KW-1185">Reference proteome</keyword>
<evidence type="ECO:0000313" key="1">
    <source>
        <dbReference type="EMBL" id="WYJ78437.1"/>
    </source>
</evidence>
<evidence type="ECO:0000313" key="2">
    <source>
        <dbReference type="Proteomes" id="UP000664701"/>
    </source>
</evidence>
<protein>
    <submittedName>
        <fullName evidence="1">Uncharacterized protein</fullName>
    </submittedName>
</protein>
<dbReference type="Proteomes" id="UP000664701">
    <property type="component" value="Chromosome"/>
</dbReference>